<dbReference type="EMBL" id="JAQQWL010000006">
    <property type="protein sequence ID" value="KAK8069128.1"/>
    <property type="molecule type" value="Genomic_DNA"/>
</dbReference>
<feature type="compositionally biased region" description="Polar residues" evidence="1">
    <location>
        <begin position="25"/>
        <end position="38"/>
    </location>
</feature>
<sequence>MPANDYEDFILFDDDGGSGNASNGTFRTPASSATGSLSESIDDYIPKYSTTGNVEMWLEQISAPERQYSYAGSISDYDETDSQGSSPRSLTSSTRELVNKWYDGIETGNEGICGSSSRPPKSEKRQINQGIQLPIQLSYKGDGPGTDFLDPETEPFPDFDPAFMG</sequence>
<dbReference type="Proteomes" id="UP001480595">
    <property type="component" value="Unassembled WGS sequence"/>
</dbReference>
<evidence type="ECO:0000313" key="3">
    <source>
        <dbReference type="Proteomes" id="UP001480595"/>
    </source>
</evidence>
<evidence type="ECO:0000313" key="2">
    <source>
        <dbReference type="EMBL" id="KAK8069128.1"/>
    </source>
</evidence>
<reference evidence="2 3" key="1">
    <citation type="submission" date="2023-01" db="EMBL/GenBank/DDBJ databases">
        <title>Analysis of 21 Apiospora genomes using comparative genomics revels a genus with tremendous synthesis potential of carbohydrate active enzymes and secondary metabolites.</title>
        <authorList>
            <person name="Sorensen T."/>
        </authorList>
    </citation>
    <scope>NUCLEOTIDE SEQUENCE [LARGE SCALE GENOMIC DNA]</scope>
    <source>
        <strain evidence="2 3">CBS 135458</strain>
    </source>
</reference>
<protein>
    <submittedName>
        <fullName evidence="2">Uncharacterized protein</fullName>
    </submittedName>
</protein>
<accession>A0ABR1VD69</accession>
<feature type="region of interest" description="Disordered" evidence="1">
    <location>
        <begin position="1"/>
        <end position="38"/>
    </location>
</feature>
<feature type="compositionally biased region" description="Polar residues" evidence="1">
    <location>
        <begin position="82"/>
        <end position="93"/>
    </location>
</feature>
<evidence type="ECO:0000256" key="1">
    <source>
        <dbReference type="SAM" id="MobiDB-lite"/>
    </source>
</evidence>
<dbReference type="GeneID" id="92090216"/>
<gene>
    <name evidence="2" type="ORF">PG994_005744</name>
</gene>
<organism evidence="2 3">
    <name type="scientific">Apiospora phragmitis</name>
    <dbReference type="NCBI Taxonomy" id="2905665"/>
    <lineage>
        <taxon>Eukaryota</taxon>
        <taxon>Fungi</taxon>
        <taxon>Dikarya</taxon>
        <taxon>Ascomycota</taxon>
        <taxon>Pezizomycotina</taxon>
        <taxon>Sordariomycetes</taxon>
        <taxon>Xylariomycetidae</taxon>
        <taxon>Amphisphaeriales</taxon>
        <taxon>Apiosporaceae</taxon>
        <taxon>Apiospora</taxon>
    </lineage>
</organism>
<name>A0ABR1VD69_9PEZI</name>
<feature type="region of interest" description="Disordered" evidence="1">
    <location>
        <begin position="72"/>
        <end position="93"/>
    </location>
</feature>
<proteinExistence type="predicted"/>
<feature type="region of interest" description="Disordered" evidence="1">
    <location>
        <begin position="108"/>
        <end position="165"/>
    </location>
</feature>
<feature type="compositionally biased region" description="Acidic residues" evidence="1">
    <location>
        <begin position="1"/>
        <end position="16"/>
    </location>
</feature>
<dbReference type="RefSeq" id="XP_066716422.1">
    <property type="nucleotide sequence ID" value="XM_066857153.1"/>
</dbReference>
<comment type="caution">
    <text evidence="2">The sequence shown here is derived from an EMBL/GenBank/DDBJ whole genome shotgun (WGS) entry which is preliminary data.</text>
</comment>
<keyword evidence="3" id="KW-1185">Reference proteome</keyword>